<dbReference type="Proteomes" id="UP000828390">
    <property type="component" value="Unassembled WGS sequence"/>
</dbReference>
<keyword evidence="3" id="KW-1185">Reference proteome</keyword>
<evidence type="ECO:0000313" key="3">
    <source>
        <dbReference type="Proteomes" id="UP000828390"/>
    </source>
</evidence>
<reference evidence="2" key="2">
    <citation type="submission" date="2020-11" db="EMBL/GenBank/DDBJ databases">
        <authorList>
            <person name="McCartney M.A."/>
            <person name="Auch B."/>
            <person name="Kono T."/>
            <person name="Mallez S."/>
            <person name="Becker A."/>
            <person name="Gohl D.M."/>
            <person name="Silverstein K.A.T."/>
            <person name="Koren S."/>
            <person name="Bechman K.B."/>
            <person name="Herman A."/>
            <person name="Abrahante J.E."/>
            <person name="Garbe J."/>
        </authorList>
    </citation>
    <scope>NUCLEOTIDE SEQUENCE</scope>
    <source>
        <strain evidence="2">Duluth1</strain>
        <tissue evidence="2">Whole animal</tissue>
    </source>
</reference>
<gene>
    <name evidence="2" type="ORF">DPMN_183363</name>
</gene>
<feature type="region of interest" description="Disordered" evidence="1">
    <location>
        <begin position="65"/>
        <end position="106"/>
    </location>
</feature>
<proteinExistence type="predicted"/>
<comment type="caution">
    <text evidence="2">The sequence shown here is derived from an EMBL/GenBank/DDBJ whole genome shotgun (WGS) entry which is preliminary data.</text>
</comment>
<organism evidence="2 3">
    <name type="scientific">Dreissena polymorpha</name>
    <name type="common">Zebra mussel</name>
    <name type="synonym">Mytilus polymorpha</name>
    <dbReference type="NCBI Taxonomy" id="45954"/>
    <lineage>
        <taxon>Eukaryota</taxon>
        <taxon>Metazoa</taxon>
        <taxon>Spiralia</taxon>
        <taxon>Lophotrochozoa</taxon>
        <taxon>Mollusca</taxon>
        <taxon>Bivalvia</taxon>
        <taxon>Autobranchia</taxon>
        <taxon>Heteroconchia</taxon>
        <taxon>Euheterodonta</taxon>
        <taxon>Imparidentia</taxon>
        <taxon>Neoheterodontei</taxon>
        <taxon>Myida</taxon>
        <taxon>Dreissenoidea</taxon>
        <taxon>Dreissenidae</taxon>
        <taxon>Dreissena</taxon>
    </lineage>
</organism>
<dbReference type="AlphaFoldDB" id="A0A9D4DGH1"/>
<name>A0A9D4DGH1_DREPO</name>
<evidence type="ECO:0000313" key="2">
    <source>
        <dbReference type="EMBL" id="KAH3748874.1"/>
    </source>
</evidence>
<reference evidence="2" key="1">
    <citation type="journal article" date="2019" name="bioRxiv">
        <title>The Genome of the Zebra Mussel, Dreissena polymorpha: A Resource for Invasive Species Research.</title>
        <authorList>
            <person name="McCartney M.A."/>
            <person name="Auch B."/>
            <person name="Kono T."/>
            <person name="Mallez S."/>
            <person name="Zhang Y."/>
            <person name="Obille A."/>
            <person name="Becker A."/>
            <person name="Abrahante J.E."/>
            <person name="Garbe J."/>
            <person name="Badalamenti J.P."/>
            <person name="Herman A."/>
            <person name="Mangelson H."/>
            <person name="Liachko I."/>
            <person name="Sullivan S."/>
            <person name="Sone E.D."/>
            <person name="Koren S."/>
            <person name="Silverstein K.A.T."/>
            <person name="Beckman K.B."/>
            <person name="Gohl D.M."/>
        </authorList>
    </citation>
    <scope>NUCLEOTIDE SEQUENCE</scope>
    <source>
        <strain evidence="2">Duluth1</strain>
        <tissue evidence="2">Whole animal</tissue>
    </source>
</reference>
<dbReference type="EMBL" id="JAIWYP010000010">
    <property type="protein sequence ID" value="KAH3748874.1"/>
    <property type="molecule type" value="Genomic_DNA"/>
</dbReference>
<protein>
    <submittedName>
        <fullName evidence="2">Uncharacterized protein</fullName>
    </submittedName>
</protein>
<evidence type="ECO:0000256" key="1">
    <source>
        <dbReference type="SAM" id="MobiDB-lite"/>
    </source>
</evidence>
<accession>A0A9D4DGH1</accession>
<sequence>MRHQLEQAMARAATIVQLHKTIWKVYKAADATDIPTRLFLTLRDSADQKISKAVIEIRTGRKWSASKASAPPGHCWSYQQRSGRPRTWATAPTLHGTTGNQKPTRLFELKESAREKADME</sequence>